<reference evidence="3" key="1">
    <citation type="submission" date="2020-11" db="EMBL/GenBank/DDBJ databases">
        <authorList>
            <consortium name="DOE Joint Genome Institute"/>
            <person name="Ahrendt S."/>
            <person name="Riley R."/>
            <person name="Andreopoulos W."/>
            <person name="Labutti K."/>
            <person name="Pangilinan J."/>
            <person name="Ruiz-Duenas F.J."/>
            <person name="Barrasa J.M."/>
            <person name="Sanchez-Garcia M."/>
            <person name="Camarero S."/>
            <person name="Miyauchi S."/>
            <person name="Serrano A."/>
            <person name="Linde D."/>
            <person name="Babiker R."/>
            <person name="Drula E."/>
            <person name="Ayuso-Fernandez I."/>
            <person name="Pacheco R."/>
            <person name="Padilla G."/>
            <person name="Ferreira P."/>
            <person name="Barriuso J."/>
            <person name="Kellner H."/>
            <person name="Castanera R."/>
            <person name="Alfaro M."/>
            <person name="Ramirez L."/>
            <person name="Pisabarro A.G."/>
            <person name="Kuo A."/>
            <person name="Tritt A."/>
            <person name="Lipzen A."/>
            <person name="He G."/>
            <person name="Yan M."/>
            <person name="Ng V."/>
            <person name="Cullen D."/>
            <person name="Martin F."/>
            <person name="Rosso M.-N."/>
            <person name="Henrissat B."/>
            <person name="Hibbett D."/>
            <person name="Martinez A.T."/>
            <person name="Grigoriev I.V."/>
        </authorList>
    </citation>
    <scope>NUCLEOTIDE SEQUENCE</scope>
    <source>
        <strain evidence="3">AH 40177</strain>
    </source>
</reference>
<feature type="transmembrane region" description="Helical" evidence="1">
    <location>
        <begin position="205"/>
        <end position="230"/>
    </location>
</feature>
<feature type="transmembrane region" description="Helical" evidence="1">
    <location>
        <begin position="171"/>
        <end position="193"/>
    </location>
</feature>
<feature type="transmembrane region" description="Helical" evidence="1">
    <location>
        <begin position="24"/>
        <end position="46"/>
    </location>
</feature>
<dbReference type="OrthoDB" id="2884999at2759"/>
<dbReference type="InterPro" id="IPR045339">
    <property type="entry name" value="DUF6534"/>
</dbReference>
<feature type="domain" description="DUF6534" evidence="2">
    <location>
        <begin position="178"/>
        <end position="263"/>
    </location>
</feature>
<dbReference type="AlphaFoldDB" id="A0A9P5UD58"/>
<dbReference type="Proteomes" id="UP000772434">
    <property type="component" value="Unassembled WGS sequence"/>
</dbReference>
<dbReference type="PANTHER" id="PTHR40465">
    <property type="entry name" value="CHROMOSOME 1, WHOLE GENOME SHOTGUN SEQUENCE"/>
    <property type="match status" value="1"/>
</dbReference>
<dbReference type="Pfam" id="PF20152">
    <property type="entry name" value="DUF6534"/>
    <property type="match status" value="1"/>
</dbReference>
<accession>A0A9P5UD58</accession>
<keyword evidence="1" id="KW-0812">Transmembrane</keyword>
<feature type="transmembrane region" description="Helical" evidence="1">
    <location>
        <begin position="242"/>
        <end position="260"/>
    </location>
</feature>
<proteinExistence type="predicted"/>
<feature type="transmembrane region" description="Helical" evidence="1">
    <location>
        <begin position="128"/>
        <end position="151"/>
    </location>
</feature>
<dbReference type="PANTHER" id="PTHR40465:SF1">
    <property type="entry name" value="DUF6534 DOMAIN-CONTAINING PROTEIN"/>
    <property type="match status" value="1"/>
</dbReference>
<keyword evidence="4" id="KW-1185">Reference proteome</keyword>
<evidence type="ECO:0000313" key="4">
    <source>
        <dbReference type="Proteomes" id="UP000772434"/>
    </source>
</evidence>
<feature type="non-terminal residue" evidence="3">
    <location>
        <position position="329"/>
    </location>
</feature>
<feature type="transmembrane region" description="Helical" evidence="1">
    <location>
        <begin position="96"/>
        <end position="116"/>
    </location>
</feature>
<feature type="transmembrane region" description="Helical" evidence="1">
    <location>
        <begin position="53"/>
        <end position="76"/>
    </location>
</feature>
<organism evidence="3 4">
    <name type="scientific">Rhodocollybia butyracea</name>
    <dbReference type="NCBI Taxonomy" id="206335"/>
    <lineage>
        <taxon>Eukaryota</taxon>
        <taxon>Fungi</taxon>
        <taxon>Dikarya</taxon>
        <taxon>Basidiomycota</taxon>
        <taxon>Agaricomycotina</taxon>
        <taxon>Agaricomycetes</taxon>
        <taxon>Agaricomycetidae</taxon>
        <taxon>Agaricales</taxon>
        <taxon>Marasmiineae</taxon>
        <taxon>Omphalotaceae</taxon>
        <taxon>Rhodocollybia</taxon>
    </lineage>
</organism>
<protein>
    <recommendedName>
        <fullName evidence="2">DUF6534 domain-containing protein</fullName>
    </recommendedName>
</protein>
<comment type="caution">
    <text evidence="3">The sequence shown here is derived from an EMBL/GenBank/DDBJ whole genome shotgun (WGS) entry which is preliminary data.</text>
</comment>
<dbReference type="EMBL" id="JADNRY010000016">
    <property type="protein sequence ID" value="KAF9073878.1"/>
    <property type="molecule type" value="Genomic_DNA"/>
</dbReference>
<sequence length="329" mass="36364">MSSPTSLPVPGSALDISDIYGGEYISIHIVSVLWGISCIQIFAYFIRYPKDKAIVKILVIVLWSMLTIQVVCLIQPEYNFLIKSWGNLAALSVEAVGNSIQALMTALTALVTQCFFTYRLYIFTSRRWLFPIIFLPLIIGQLVVESITLHITFNTTNNQRLTAKSFVNPTIACNAFPVAIDAGLAACMTYWLLKESKGAAGSHAMIVRLITLTINSGFWTASVALAALVASIVSNIEMYGTIYYLLCPLYYNTVLANLNAREYIRDAHRSEIILGSNLGFEAAPRSTTTAASVSFTTQPSHYPSEEHVLSIMKEEESRVNHELVGQETV</sequence>
<name>A0A9P5UD58_9AGAR</name>
<evidence type="ECO:0000256" key="1">
    <source>
        <dbReference type="SAM" id="Phobius"/>
    </source>
</evidence>
<keyword evidence="1" id="KW-1133">Transmembrane helix</keyword>
<evidence type="ECO:0000259" key="2">
    <source>
        <dbReference type="Pfam" id="PF20152"/>
    </source>
</evidence>
<evidence type="ECO:0000313" key="3">
    <source>
        <dbReference type="EMBL" id="KAF9073878.1"/>
    </source>
</evidence>
<gene>
    <name evidence="3" type="ORF">BDP27DRAFT_1400091</name>
</gene>
<keyword evidence="1" id="KW-0472">Membrane</keyword>